<reference evidence="2" key="1">
    <citation type="journal article" date="2014" name="Int. J. Syst. Evol. Microbiol.">
        <title>Complete genome of a new Firmicutes species belonging to the dominant human colonic microbiota ('Ruminococcus bicirculans') reveals two chromosomes and a selective capacity to utilize plant glucans.</title>
        <authorList>
            <consortium name="NISC Comparative Sequencing Program"/>
            <person name="Wegmann U."/>
            <person name="Louis P."/>
            <person name="Goesmann A."/>
            <person name="Henrissat B."/>
            <person name="Duncan S.H."/>
            <person name="Flint H.J."/>
        </authorList>
    </citation>
    <scope>NUCLEOTIDE SEQUENCE</scope>
    <source>
        <strain evidence="2">NBRC 103408</strain>
    </source>
</reference>
<organism evidence="2 3">
    <name type="scientific">Sneathiella chinensis</name>
    <dbReference type="NCBI Taxonomy" id="349750"/>
    <lineage>
        <taxon>Bacteria</taxon>
        <taxon>Pseudomonadati</taxon>
        <taxon>Pseudomonadota</taxon>
        <taxon>Alphaproteobacteria</taxon>
        <taxon>Sneathiellales</taxon>
        <taxon>Sneathiellaceae</taxon>
        <taxon>Sneathiella</taxon>
    </lineage>
</organism>
<reference evidence="2" key="2">
    <citation type="submission" date="2023-01" db="EMBL/GenBank/DDBJ databases">
        <title>Draft genome sequence of Sneathiella chinensis strain NBRC 103408.</title>
        <authorList>
            <person name="Sun Q."/>
            <person name="Mori K."/>
        </authorList>
    </citation>
    <scope>NUCLEOTIDE SEQUENCE</scope>
    <source>
        <strain evidence="2">NBRC 103408</strain>
    </source>
</reference>
<feature type="compositionally biased region" description="Basic and acidic residues" evidence="1">
    <location>
        <begin position="39"/>
        <end position="54"/>
    </location>
</feature>
<feature type="region of interest" description="Disordered" evidence="1">
    <location>
        <begin position="1"/>
        <end position="76"/>
    </location>
</feature>
<evidence type="ECO:0000313" key="2">
    <source>
        <dbReference type="EMBL" id="GLQ05293.1"/>
    </source>
</evidence>
<sequence length="143" mass="15700">MIPPEIHRSPLAAPLPEAQPFRPDERRTQASDIQTGVNNDRKRIAFARDNDTNPRETASAASPRSSDRAARPSGFTALDFGQSSAAFLTQQLAQQENPNNLHTGDAEPMAPENIYRDVTNAYRATHGLTATILGFQGFRERVA</sequence>
<dbReference type="Proteomes" id="UP001161409">
    <property type="component" value="Unassembled WGS sequence"/>
</dbReference>
<evidence type="ECO:0000256" key="1">
    <source>
        <dbReference type="SAM" id="MobiDB-lite"/>
    </source>
</evidence>
<comment type="caution">
    <text evidence="2">The sequence shown here is derived from an EMBL/GenBank/DDBJ whole genome shotgun (WGS) entry which is preliminary data.</text>
</comment>
<keyword evidence="3" id="KW-1185">Reference proteome</keyword>
<accession>A0ABQ5U0P2</accession>
<gene>
    <name evidence="2" type="ORF">GCM10007924_05140</name>
</gene>
<evidence type="ECO:0000313" key="3">
    <source>
        <dbReference type="Proteomes" id="UP001161409"/>
    </source>
</evidence>
<dbReference type="EMBL" id="BSNF01000001">
    <property type="protein sequence ID" value="GLQ05293.1"/>
    <property type="molecule type" value="Genomic_DNA"/>
</dbReference>
<protein>
    <submittedName>
        <fullName evidence="2">Uncharacterized protein</fullName>
    </submittedName>
</protein>
<name>A0ABQ5U0P2_9PROT</name>
<proteinExistence type="predicted"/>